<dbReference type="AlphaFoldDB" id="X1GLD9"/>
<protein>
    <submittedName>
        <fullName evidence="1">Uncharacterized protein</fullName>
    </submittedName>
</protein>
<feature type="non-terminal residue" evidence="1">
    <location>
        <position position="85"/>
    </location>
</feature>
<proteinExistence type="predicted"/>
<dbReference type="EMBL" id="BARU01008850">
    <property type="protein sequence ID" value="GAH45660.1"/>
    <property type="molecule type" value="Genomic_DNA"/>
</dbReference>
<sequence>MNEKDKEFLDESLIQRVIDLKTGRDITGEYINQKLKELEIVAEKIIESALKEFKQDQSNKINTYHKAYQEIHDKLGMGSIGPATA</sequence>
<accession>X1GLD9</accession>
<organism evidence="1">
    <name type="scientific">marine sediment metagenome</name>
    <dbReference type="NCBI Taxonomy" id="412755"/>
    <lineage>
        <taxon>unclassified sequences</taxon>
        <taxon>metagenomes</taxon>
        <taxon>ecological metagenomes</taxon>
    </lineage>
</organism>
<comment type="caution">
    <text evidence="1">The sequence shown here is derived from an EMBL/GenBank/DDBJ whole genome shotgun (WGS) entry which is preliminary data.</text>
</comment>
<reference evidence="1" key="1">
    <citation type="journal article" date="2014" name="Front. Microbiol.">
        <title>High frequency of phylogenetically diverse reductive dehalogenase-homologous genes in deep subseafloor sedimentary metagenomes.</title>
        <authorList>
            <person name="Kawai M."/>
            <person name="Futagami T."/>
            <person name="Toyoda A."/>
            <person name="Takaki Y."/>
            <person name="Nishi S."/>
            <person name="Hori S."/>
            <person name="Arai W."/>
            <person name="Tsubouchi T."/>
            <person name="Morono Y."/>
            <person name="Uchiyama I."/>
            <person name="Ito T."/>
            <person name="Fujiyama A."/>
            <person name="Inagaki F."/>
            <person name="Takami H."/>
        </authorList>
    </citation>
    <scope>NUCLEOTIDE SEQUENCE</scope>
    <source>
        <strain evidence="1">Expedition CK06-06</strain>
    </source>
</reference>
<evidence type="ECO:0000313" key="1">
    <source>
        <dbReference type="EMBL" id="GAH45660.1"/>
    </source>
</evidence>
<name>X1GLD9_9ZZZZ</name>
<gene>
    <name evidence="1" type="ORF">S03H2_17203</name>
</gene>